<organism evidence="1 2">
    <name type="scientific">Romanomermis culicivorax</name>
    <name type="common">Nematode worm</name>
    <dbReference type="NCBI Taxonomy" id="13658"/>
    <lineage>
        <taxon>Eukaryota</taxon>
        <taxon>Metazoa</taxon>
        <taxon>Ecdysozoa</taxon>
        <taxon>Nematoda</taxon>
        <taxon>Enoplea</taxon>
        <taxon>Dorylaimia</taxon>
        <taxon>Mermithida</taxon>
        <taxon>Mermithoidea</taxon>
        <taxon>Mermithidae</taxon>
        <taxon>Romanomermis</taxon>
    </lineage>
</organism>
<dbReference type="WBParaSite" id="nRc.2.0.1.t36625-RA">
    <property type="protein sequence ID" value="nRc.2.0.1.t36625-RA"/>
    <property type="gene ID" value="nRc.2.0.1.g36625"/>
</dbReference>
<sequence length="130" mass="15005">MQYQSTHNHDMQCDGCERVKSVLKHVQTKLSSINFASEQELTEIYVKIGKVVKCQLSPYQLCALPVTSQFFRSPKNRGYLPVGHPVNHAGDCIDHPYENLQRDGFHHNRGFKYHDKEMQSRKTLGSHFMA</sequence>
<evidence type="ECO:0000313" key="2">
    <source>
        <dbReference type="WBParaSite" id="nRc.2.0.1.t36625-RA"/>
    </source>
</evidence>
<dbReference type="Proteomes" id="UP000887565">
    <property type="component" value="Unplaced"/>
</dbReference>
<keyword evidence="1" id="KW-1185">Reference proteome</keyword>
<protein>
    <submittedName>
        <fullName evidence="2">Uncharacterized protein</fullName>
    </submittedName>
</protein>
<accession>A0A915KE20</accession>
<proteinExistence type="predicted"/>
<reference evidence="2" key="1">
    <citation type="submission" date="2022-11" db="UniProtKB">
        <authorList>
            <consortium name="WormBaseParasite"/>
        </authorList>
    </citation>
    <scope>IDENTIFICATION</scope>
</reference>
<evidence type="ECO:0000313" key="1">
    <source>
        <dbReference type="Proteomes" id="UP000887565"/>
    </source>
</evidence>
<name>A0A915KE20_ROMCU</name>
<dbReference type="AlphaFoldDB" id="A0A915KE20"/>